<gene>
    <name evidence="2" type="ORF">QO011_003904</name>
</gene>
<keyword evidence="1" id="KW-0732">Signal</keyword>
<name>A0ABU0J9E0_9HYPH</name>
<dbReference type="EMBL" id="JAUSVX010000007">
    <property type="protein sequence ID" value="MDQ0470885.1"/>
    <property type="molecule type" value="Genomic_DNA"/>
</dbReference>
<organism evidence="2 3">
    <name type="scientific">Labrys wisconsinensis</name>
    <dbReference type="NCBI Taxonomy" id="425677"/>
    <lineage>
        <taxon>Bacteria</taxon>
        <taxon>Pseudomonadati</taxon>
        <taxon>Pseudomonadota</taxon>
        <taxon>Alphaproteobacteria</taxon>
        <taxon>Hyphomicrobiales</taxon>
        <taxon>Xanthobacteraceae</taxon>
        <taxon>Labrys</taxon>
    </lineage>
</organism>
<feature type="chain" id="PRO_5046942894" evidence="1">
    <location>
        <begin position="22"/>
        <end position="137"/>
    </location>
</feature>
<comment type="caution">
    <text evidence="2">The sequence shown here is derived from an EMBL/GenBank/DDBJ whole genome shotgun (WGS) entry which is preliminary data.</text>
</comment>
<evidence type="ECO:0000313" key="2">
    <source>
        <dbReference type="EMBL" id="MDQ0470885.1"/>
    </source>
</evidence>
<protein>
    <submittedName>
        <fullName evidence="2">Uncharacterized protein</fullName>
    </submittedName>
</protein>
<dbReference type="RefSeq" id="WP_307275194.1">
    <property type="nucleotide sequence ID" value="NZ_JAUSVX010000007.1"/>
</dbReference>
<sequence>MRLLSGIVLAAVLAHPAPALAQALKKAVAPAAVQNEFSDFLTKFRAALKANDPAAVAGLAQLPFGSDEPVRDAAQFRAKVYTPKFTAKNRTCLQHEKAIYARDGDNNDTYAIFCGELIFTFTKTPTGFHFTDISVND</sequence>
<feature type="signal peptide" evidence="1">
    <location>
        <begin position="1"/>
        <end position="21"/>
    </location>
</feature>
<dbReference type="Proteomes" id="UP001242480">
    <property type="component" value="Unassembled WGS sequence"/>
</dbReference>
<keyword evidence="3" id="KW-1185">Reference proteome</keyword>
<accession>A0ABU0J9E0</accession>
<reference evidence="2 3" key="1">
    <citation type="submission" date="2023-07" db="EMBL/GenBank/DDBJ databases">
        <title>Genomic Encyclopedia of Type Strains, Phase IV (KMG-IV): sequencing the most valuable type-strain genomes for metagenomic binning, comparative biology and taxonomic classification.</title>
        <authorList>
            <person name="Goeker M."/>
        </authorList>
    </citation>
    <scope>NUCLEOTIDE SEQUENCE [LARGE SCALE GENOMIC DNA]</scope>
    <source>
        <strain evidence="2 3">DSM 19619</strain>
    </source>
</reference>
<evidence type="ECO:0000313" key="3">
    <source>
        <dbReference type="Proteomes" id="UP001242480"/>
    </source>
</evidence>
<evidence type="ECO:0000256" key="1">
    <source>
        <dbReference type="SAM" id="SignalP"/>
    </source>
</evidence>
<proteinExistence type="predicted"/>